<keyword evidence="1" id="KW-0479">Metal-binding</keyword>
<dbReference type="EMBL" id="BARS01057518">
    <property type="protein sequence ID" value="GAG42030.1"/>
    <property type="molecule type" value="Genomic_DNA"/>
</dbReference>
<dbReference type="Gene3D" id="3.40.50.1000">
    <property type="entry name" value="HAD superfamily/HAD-like"/>
    <property type="match status" value="1"/>
</dbReference>
<dbReference type="Pfam" id="PF12710">
    <property type="entry name" value="HAD"/>
    <property type="match status" value="1"/>
</dbReference>
<dbReference type="NCBIfam" id="TIGR01488">
    <property type="entry name" value="HAD-SF-IB"/>
    <property type="match status" value="1"/>
</dbReference>
<dbReference type="InterPro" id="IPR036412">
    <property type="entry name" value="HAD-like_sf"/>
</dbReference>
<gene>
    <name evidence="4" type="ORF">S01H1_84305</name>
</gene>
<accession>X0XG08</accession>
<dbReference type="InterPro" id="IPR006385">
    <property type="entry name" value="HAD_hydro_SerB1"/>
</dbReference>
<feature type="non-terminal residue" evidence="4">
    <location>
        <position position="1"/>
    </location>
</feature>
<evidence type="ECO:0000256" key="3">
    <source>
        <dbReference type="ARBA" id="ARBA00022842"/>
    </source>
</evidence>
<organism evidence="4">
    <name type="scientific">marine sediment metagenome</name>
    <dbReference type="NCBI Taxonomy" id="412755"/>
    <lineage>
        <taxon>unclassified sequences</taxon>
        <taxon>metagenomes</taxon>
        <taxon>ecological metagenomes</taxon>
    </lineage>
</organism>
<protein>
    <recommendedName>
        <fullName evidence="5">HAD-IB family hydrolase</fullName>
    </recommendedName>
</protein>
<dbReference type="NCBIfam" id="TIGR01490">
    <property type="entry name" value="HAD-SF-IB-hyp1"/>
    <property type="match status" value="1"/>
</dbReference>
<keyword evidence="3" id="KW-0460">Magnesium</keyword>
<reference evidence="4" key="1">
    <citation type="journal article" date="2014" name="Front. Microbiol.">
        <title>High frequency of phylogenetically diverse reductive dehalogenase-homologous genes in deep subseafloor sedimentary metagenomes.</title>
        <authorList>
            <person name="Kawai M."/>
            <person name="Futagami T."/>
            <person name="Toyoda A."/>
            <person name="Takaki Y."/>
            <person name="Nishi S."/>
            <person name="Hori S."/>
            <person name="Arai W."/>
            <person name="Tsubouchi T."/>
            <person name="Morono Y."/>
            <person name="Uchiyama I."/>
            <person name="Ito T."/>
            <person name="Fujiyama A."/>
            <person name="Inagaki F."/>
            <person name="Takami H."/>
        </authorList>
    </citation>
    <scope>NUCLEOTIDE SEQUENCE</scope>
    <source>
        <strain evidence="4">Expedition CK06-06</strain>
    </source>
</reference>
<dbReference type="InterPro" id="IPR023214">
    <property type="entry name" value="HAD_sf"/>
</dbReference>
<comment type="caution">
    <text evidence="4">The sequence shown here is derived from an EMBL/GenBank/DDBJ whole genome shotgun (WGS) entry which is preliminary data.</text>
</comment>
<keyword evidence="2" id="KW-0378">Hydrolase</keyword>
<evidence type="ECO:0000313" key="4">
    <source>
        <dbReference type="EMBL" id="GAG42030.1"/>
    </source>
</evidence>
<sequence>TLYPEAESIVADHLAKGHVVAIVSGATKFVVKPLAEHLGIKHLLYTRLEVESGRFTGRVVEPICFEDGKIYWLQQLVEEQNVDLARSYFYTDSITDLPLLDLVGHPVVTNPDPRLYREAKRRRWPVRFFDPP</sequence>
<dbReference type="GO" id="GO:0046872">
    <property type="term" value="F:metal ion binding"/>
    <property type="evidence" value="ECO:0007669"/>
    <property type="project" value="UniProtKB-KW"/>
</dbReference>
<dbReference type="GO" id="GO:0016787">
    <property type="term" value="F:hydrolase activity"/>
    <property type="evidence" value="ECO:0007669"/>
    <property type="project" value="UniProtKB-KW"/>
</dbReference>
<dbReference type="FunFam" id="3.40.50.1000:FF:000025">
    <property type="entry name" value="HAD hydrolase, family IB"/>
    <property type="match status" value="1"/>
</dbReference>
<evidence type="ECO:0000256" key="2">
    <source>
        <dbReference type="ARBA" id="ARBA00022801"/>
    </source>
</evidence>
<dbReference type="SUPFAM" id="SSF56784">
    <property type="entry name" value="HAD-like"/>
    <property type="match status" value="1"/>
</dbReference>
<dbReference type="AlphaFoldDB" id="X0XG08"/>
<proteinExistence type="predicted"/>
<dbReference type="PANTHER" id="PTHR43344">
    <property type="entry name" value="PHOSPHOSERINE PHOSPHATASE"/>
    <property type="match status" value="1"/>
</dbReference>
<evidence type="ECO:0008006" key="5">
    <source>
        <dbReference type="Google" id="ProtNLM"/>
    </source>
</evidence>
<dbReference type="InterPro" id="IPR050582">
    <property type="entry name" value="HAD-like_SerB"/>
</dbReference>
<name>X0XG08_9ZZZZ</name>
<evidence type="ECO:0000256" key="1">
    <source>
        <dbReference type="ARBA" id="ARBA00022723"/>
    </source>
</evidence>
<dbReference type="PANTHER" id="PTHR43344:SF13">
    <property type="entry name" value="PHOSPHATASE RV3661-RELATED"/>
    <property type="match status" value="1"/>
</dbReference>